<accession>A0A6N9U5A6</accession>
<comment type="caution">
    <text evidence="2">The sequence shown here is derived from an EMBL/GenBank/DDBJ whole genome shotgun (WGS) entry which is preliminary data.</text>
</comment>
<protein>
    <submittedName>
        <fullName evidence="2">Uncharacterized protein</fullName>
    </submittedName>
</protein>
<gene>
    <name evidence="2" type="ORF">G3I29_20525</name>
</gene>
<evidence type="ECO:0000256" key="1">
    <source>
        <dbReference type="SAM" id="MobiDB-lite"/>
    </source>
</evidence>
<feature type="region of interest" description="Disordered" evidence="1">
    <location>
        <begin position="32"/>
        <end position="59"/>
    </location>
</feature>
<name>A0A6N9U5A6_STRHA</name>
<evidence type="ECO:0000313" key="2">
    <source>
        <dbReference type="EMBL" id="NEA17849.1"/>
    </source>
</evidence>
<dbReference type="Proteomes" id="UP000471293">
    <property type="component" value="Unassembled WGS sequence"/>
</dbReference>
<organism evidence="2 3">
    <name type="scientific">Streptomyces halstedii</name>
    <dbReference type="NCBI Taxonomy" id="1944"/>
    <lineage>
        <taxon>Bacteria</taxon>
        <taxon>Bacillati</taxon>
        <taxon>Actinomycetota</taxon>
        <taxon>Actinomycetes</taxon>
        <taxon>Kitasatosporales</taxon>
        <taxon>Streptomycetaceae</taxon>
        <taxon>Streptomyces</taxon>
    </lineage>
</organism>
<dbReference type="AlphaFoldDB" id="A0A6N9U5A6"/>
<proteinExistence type="predicted"/>
<dbReference type="RefSeq" id="WP_103493130.1">
    <property type="nucleotide sequence ID" value="NZ_JAAGLQ010000443.1"/>
</dbReference>
<dbReference type="EMBL" id="JAAGLQ010000443">
    <property type="protein sequence ID" value="NEA17849.1"/>
    <property type="molecule type" value="Genomic_DNA"/>
</dbReference>
<reference evidence="2 3" key="1">
    <citation type="submission" date="2020-01" db="EMBL/GenBank/DDBJ databases">
        <title>Insect and environment-associated Actinomycetes.</title>
        <authorList>
            <person name="Currrie C."/>
            <person name="Chevrette M."/>
            <person name="Carlson C."/>
            <person name="Stubbendieck R."/>
            <person name="Wendt-Pienkowski E."/>
        </authorList>
    </citation>
    <scope>NUCLEOTIDE SEQUENCE [LARGE SCALE GENOMIC DNA]</scope>
    <source>
        <strain evidence="2 3">SID11342</strain>
    </source>
</reference>
<sequence>MTTAEMPGRSMARAHLSRLIEMFGTDGWLQVRTTHDPATAGEALDAAPGGDEPEDGERS</sequence>
<evidence type="ECO:0000313" key="3">
    <source>
        <dbReference type="Proteomes" id="UP000471293"/>
    </source>
</evidence>